<evidence type="ECO:0000313" key="3">
    <source>
        <dbReference type="Proteomes" id="UP001374803"/>
    </source>
</evidence>
<evidence type="ECO:0000256" key="1">
    <source>
        <dbReference type="SAM" id="Phobius"/>
    </source>
</evidence>
<protein>
    <submittedName>
        <fullName evidence="2">Uncharacterized protein</fullName>
    </submittedName>
</protein>
<proteinExistence type="predicted"/>
<organism evidence="2 3">
    <name type="scientific">Pendulispora rubella</name>
    <dbReference type="NCBI Taxonomy" id="2741070"/>
    <lineage>
        <taxon>Bacteria</taxon>
        <taxon>Pseudomonadati</taxon>
        <taxon>Myxococcota</taxon>
        <taxon>Myxococcia</taxon>
        <taxon>Myxococcales</taxon>
        <taxon>Sorangiineae</taxon>
        <taxon>Pendulisporaceae</taxon>
        <taxon>Pendulispora</taxon>
    </lineage>
</organism>
<accession>A0ABZ2LE09</accession>
<dbReference type="EMBL" id="CP089983">
    <property type="protein sequence ID" value="WXB08026.1"/>
    <property type="molecule type" value="Genomic_DNA"/>
</dbReference>
<feature type="transmembrane region" description="Helical" evidence="1">
    <location>
        <begin position="234"/>
        <end position="257"/>
    </location>
</feature>
<evidence type="ECO:0000313" key="2">
    <source>
        <dbReference type="EMBL" id="WXB08026.1"/>
    </source>
</evidence>
<sequence length="267" mass="28937">MNLFENDGYKELAKRASFYYGDIPVLQTTAAKYDVGQTVTVKLAGGPALAKDWVGIYRAGQTPGAGTSATAWSYAQSAAGNFDFASLPKGFYFGGLFPQRRLFRAGESRRVPSGQSRRLVVGVGNVVSGRIAGHVPLCRRACDPQGLRCRGIDKAGVEVDFRPFVADQPFKVFLLGIFFADGKTQAHTFTGAPIWVHPEAFREPARADRLSLFPALFPPPSSLNEKPARWSGSLYIHAAIAASLLAFIAWAAITLMARRRTTSSHPA</sequence>
<reference evidence="2" key="1">
    <citation type="submission" date="2021-12" db="EMBL/GenBank/DDBJ databases">
        <title>Discovery of the Pendulisporaceae a myxobacterial family with distinct sporulation behavior and unique specialized metabolism.</title>
        <authorList>
            <person name="Garcia R."/>
            <person name="Popoff A."/>
            <person name="Bader C.D."/>
            <person name="Loehr J."/>
            <person name="Walesch S."/>
            <person name="Walt C."/>
            <person name="Boldt J."/>
            <person name="Bunk B."/>
            <person name="Haeckl F.J.F.P.J."/>
            <person name="Gunesch A.P."/>
            <person name="Birkelbach J."/>
            <person name="Nuebel U."/>
            <person name="Pietschmann T."/>
            <person name="Bach T."/>
            <person name="Mueller R."/>
        </authorList>
    </citation>
    <scope>NUCLEOTIDE SEQUENCE</scope>
    <source>
        <strain evidence="2">MSr11367</strain>
    </source>
</reference>
<keyword evidence="1" id="KW-1133">Transmembrane helix</keyword>
<name>A0ABZ2LE09_9BACT</name>
<keyword evidence="1" id="KW-0472">Membrane</keyword>
<dbReference type="Proteomes" id="UP001374803">
    <property type="component" value="Chromosome"/>
</dbReference>
<keyword evidence="1" id="KW-0812">Transmembrane</keyword>
<keyword evidence="3" id="KW-1185">Reference proteome</keyword>
<dbReference type="RefSeq" id="WP_394837700.1">
    <property type="nucleotide sequence ID" value="NZ_CP089929.1"/>
</dbReference>
<gene>
    <name evidence="2" type="ORF">LVJ94_12385</name>
</gene>